<dbReference type="InterPro" id="IPR018159">
    <property type="entry name" value="Spectrin/alpha-actinin"/>
</dbReference>
<dbReference type="FunFam" id="1.20.58.60:FF:000099">
    <property type="entry name" value="Spectrin beta chain"/>
    <property type="match status" value="1"/>
</dbReference>
<feature type="coiled-coil region" evidence="18">
    <location>
        <begin position="1834"/>
        <end position="1861"/>
    </location>
</feature>
<dbReference type="Gene3D" id="1.20.58.60">
    <property type="match status" value="12"/>
</dbReference>
<accession>A0A8C9PN13</accession>
<feature type="domain" description="Calponin-homology (CH)" evidence="20">
    <location>
        <begin position="160"/>
        <end position="265"/>
    </location>
</feature>
<evidence type="ECO:0000256" key="16">
    <source>
        <dbReference type="ARBA" id="ARBA00053223"/>
    </source>
</evidence>
<feature type="coiled-coil region" evidence="18">
    <location>
        <begin position="1084"/>
        <end position="1111"/>
    </location>
</feature>
<evidence type="ECO:0000256" key="11">
    <source>
        <dbReference type="ARBA" id="ARBA00023136"/>
    </source>
</evidence>
<dbReference type="SUPFAM" id="SSF46966">
    <property type="entry name" value="Spectrin repeat"/>
    <property type="match status" value="14"/>
</dbReference>
<feature type="coiled-coil region" evidence="18">
    <location>
        <begin position="1403"/>
        <end position="1437"/>
    </location>
</feature>
<protein>
    <recommendedName>
        <fullName evidence="17">Spectrin beta chain</fullName>
    </recommendedName>
</protein>
<dbReference type="InterPro" id="IPR002017">
    <property type="entry name" value="Spectrin_repeat"/>
</dbReference>
<evidence type="ECO:0000256" key="18">
    <source>
        <dbReference type="SAM" id="Coils"/>
    </source>
</evidence>
<dbReference type="FunFam" id="1.20.58.60:FF:000018">
    <property type="entry name" value="Spectrin beta chain"/>
    <property type="match status" value="1"/>
</dbReference>
<keyword evidence="9" id="KW-0677">Repeat</keyword>
<dbReference type="PIRSF" id="PIRSF002297">
    <property type="entry name" value="Spectrin_beta_subunit"/>
    <property type="match status" value="1"/>
</dbReference>
<dbReference type="GO" id="GO:0031430">
    <property type="term" value="C:M band"/>
    <property type="evidence" value="ECO:0007669"/>
    <property type="project" value="UniProtKB-SubCell"/>
</dbReference>
<evidence type="ECO:0000256" key="10">
    <source>
        <dbReference type="ARBA" id="ARBA00022860"/>
    </source>
</evidence>
<dbReference type="FunFam" id="1.20.58.60:FF:000083">
    <property type="entry name" value="Spectrin beta chain"/>
    <property type="match status" value="1"/>
</dbReference>
<dbReference type="FunFam" id="1.20.58.60:FF:000028">
    <property type="entry name" value="Spectrin beta chain"/>
    <property type="match status" value="1"/>
</dbReference>
<keyword evidence="8" id="KW-0597">Phosphoprotein</keyword>
<keyword evidence="13 17" id="KW-0009">Actin-binding</keyword>
<evidence type="ECO:0000256" key="17">
    <source>
        <dbReference type="PIRNR" id="PIRNR002297"/>
    </source>
</evidence>
<feature type="coiled-coil region" evidence="18">
    <location>
        <begin position="978"/>
        <end position="1019"/>
    </location>
</feature>
<dbReference type="GO" id="GO:0005886">
    <property type="term" value="C:plasma membrane"/>
    <property type="evidence" value="ECO:0007669"/>
    <property type="project" value="UniProtKB-SubCell"/>
</dbReference>
<name>A0A8C9PN13_SPEDA</name>
<evidence type="ECO:0000256" key="19">
    <source>
        <dbReference type="SAM" id="MobiDB-lite"/>
    </source>
</evidence>
<feature type="domain" description="Calponin-homology (CH)" evidence="20">
    <location>
        <begin position="41"/>
        <end position="145"/>
    </location>
</feature>
<keyword evidence="6" id="KW-1003">Cell membrane</keyword>
<evidence type="ECO:0000256" key="12">
    <source>
        <dbReference type="ARBA" id="ARBA00023180"/>
    </source>
</evidence>
<dbReference type="PROSITE" id="PS50021">
    <property type="entry name" value="CH"/>
    <property type="match status" value="2"/>
</dbReference>
<dbReference type="CDD" id="cd21248">
    <property type="entry name" value="CH_SPTB_like_rpt2"/>
    <property type="match status" value="1"/>
</dbReference>
<evidence type="ECO:0000313" key="22">
    <source>
        <dbReference type="Proteomes" id="UP000694422"/>
    </source>
</evidence>
<keyword evidence="10" id="KW-0112">Calmodulin-binding</keyword>
<dbReference type="GO" id="GO:0051693">
    <property type="term" value="P:actin filament capping"/>
    <property type="evidence" value="ECO:0007669"/>
    <property type="project" value="UniProtKB-UniRule"/>
</dbReference>
<dbReference type="GO" id="GO:0005516">
    <property type="term" value="F:calmodulin binding"/>
    <property type="evidence" value="ECO:0007669"/>
    <property type="project" value="UniProtKB-KW"/>
</dbReference>
<dbReference type="GO" id="GO:0005200">
    <property type="term" value="F:structural constituent of cytoskeleton"/>
    <property type="evidence" value="ECO:0007669"/>
    <property type="project" value="UniProtKB-UniRule"/>
</dbReference>
<evidence type="ECO:0000256" key="15">
    <source>
        <dbReference type="ARBA" id="ARBA00037833"/>
    </source>
</evidence>
<dbReference type="Proteomes" id="UP000694422">
    <property type="component" value="Unplaced"/>
</dbReference>
<dbReference type="PROSITE" id="PS00019">
    <property type="entry name" value="ACTININ_1"/>
    <property type="match status" value="1"/>
</dbReference>
<dbReference type="CDD" id="cd00176">
    <property type="entry name" value="SPEC"/>
    <property type="match status" value="8"/>
</dbReference>
<dbReference type="Pfam" id="PF00435">
    <property type="entry name" value="Spectrin"/>
    <property type="match status" value="17"/>
</dbReference>
<keyword evidence="5 17" id="KW-0117">Actin capping</keyword>
<dbReference type="InterPro" id="IPR016343">
    <property type="entry name" value="Spectrin_bsu"/>
</dbReference>
<dbReference type="FunFam" id="1.20.58.60:FF:000033">
    <property type="entry name" value="Spectrin beta chain"/>
    <property type="match status" value="1"/>
</dbReference>
<sequence length="2149" mass="250695">MELQRTSSISGPLSPAYTGQVPYNYNQLEGRFKQLQDEREAVQKKTFTKWVNSHLARVSCRITDLYTDLRDGRMLIKLLEVLSGERLPKPTKGRMRIHCLENVDKALQFLKEQRVHLENMGSHDIVDGNHRLTLGLIWTIILRFQIQDISVETEDNKEKKSAKDALLLWCQMKTAGYPNVNIHNFTTSWRDGMAFNALIHKHRPDLIDFDKLKKSNAHYNLQNAFNLAEQHLGLTKLLDPEDISVDHPDEKSIITYVVTYYHYFSKMKALAVEGKRIGKVLDNAIETEKMIEKYESLASDLLEWIEQTIIILNNRKFANSLVGVQQQLQAFNTYRTVEKPPKFTEKGNLEVLLFTIQSKMRANNQKVYMPREGKLISDINKAWERLEKAEHERELALRNELIRQEKLEQLARRFDRKAAMRETWLSENQRLVSQDNFGFDLPAVEAATKKHEAIETDIAAYEERVQAVVAVARELEAENYHDIKRITARKDNVIRLWEYLLELLKARRQRLEMNLGLQKIFQEMLYIMDWMDEMKVLLLSQDYGKHLLGVEDLLQKHALVEADIGIQAERVRGVNASAQKFATDGEGYKPCDPQVIRDRVAHMEFCYQELCQLAAERRARLEESRRLWKFFWEMAEEEGWIREKEKILSSDDYGKDLTSVMRLLSKHRAFEDEMSGRSGHFEQAIKEGEDMITEEHFGSEKIRERITYIREQWANLEQLSAIRKKRLEEASLLHQFQADADDIDAWMLDILKIVSSSDVGHDEYSTQSLVKKHKDVAEEITNYRPTIDSLHEQASALPQEHAESPDVRGRLSGIEERYKEVAELTRLRKQALQDTLALYKMFSEADACELWIDEKEQWLNNMQIPEKLEDLEVIQHRFESLEPEMNNQASRVAVVNQIARQLMHSGHPSEKEIKAQQDKLNTRWSQFRELVDRKKDALLSALSIQNYHLECNETKSWIREKTKVIESTQDLGNDLAGVMALQRKLTGMERDLVAIEAKLSDLQKEAEKLESEHPDQAQAILSRLAEISDVWEEMKTTLKNREASLGEASKLQQFLRDLDDFQSWLSRTQTAIASEDMPNTLTEAEKLLTQHENIKNEIDNYEEDYQKMRDMGEMVTQGQTDAQYMFLRQRLQALDTGWNELHKMWENRQNLLSQSHAYQQFLRDTKQAEAFLNNQEYVLAHTEMPTTLEGAEAAIKKQEDFMTTMDANEEKINAVVETGRRLVSDGNINSDRIQEKVDSIDDRHRKNREAASELLMRLKDNRDLQKFLQDCQELSLWINEKMLTAQDMSYDEARNLHSKWLKHQAFMAELASNKEWLDKIEKEGMQLISEKPETEAVVKEKLTGLHKMWEVLESTTQTKAQRLFDANKAELFTQSCADLDKWLHGLESQIQSDDYGKDLTTVNIMLENQMEVRKKEIEELQSQAQALSQEGKSTDEVDSKRLTVQTKFMELLEPLNERKHNLLASKEIHQFNRDVEDEILWVGERMPLATSTDHGHNLQTVQLLIKKNQTLQKEIQGHQPRIDDIFERSQNIVTDSSSLNAEAIRQRLADLKQLWGQLIEETEKRHRRLEEAHKAQQYYFDAAEAEAWMSEQELYMMSEEKAKDEQSAVSMLKKHQILEQAVEDYAETVHQLSKTSRALVADSHPESERISMRQSKVDKLYAGLKDLAEERRGKLDERHRLFQLNREVDDLEQWIAEREVVAGSHELGQDYEHVTMLQERFREFARDTGNIGQERVDTVNHMADELINSGHSDAATIAEWKDGLNEAWADLLELIDTRTQILAASYELHKFYHDAKEIFGRIQDKHKKLPEELGRDQNTVETLQRMHTTFEHDIQALGTQVRQLQEDAARLQAAYAGDKADDIQKRENEVLEAWKSLLDACEGRRVRLVDTGDKFRFFSMVRDLMLWMEDVIRQIEAQEKPRDVSSVELLMNNHQGIKAEIDARNDSFTTCIELGKSLLARKHYASEEIKEKLLQLTEKRKEMIDKWEDRWEWLRLILEVHQFSRDASVAEAWLLGQEPYLSSREIGQSVDEVEKLIKRHEAFEKSAATWDERFSALERLTTLELLEVRRQQEEEERKRRPPSPEPSTKVSEETESQQQWDTSKGEQVSQNGLPTEQGSPRVSYRSQTYQNYKNFNSRRTASDQPWSGL</sequence>
<evidence type="ECO:0000256" key="1">
    <source>
        <dbReference type="ARBA" id="ARBA00004245"/>
    </source>
</evidence>
<dbReference type="PANTHER" id="PTHR11915">
    <property type="entry name" value="SPECTRIN/FILAMIN RELATED CYTOSKELETAL PROTEIN"/>
    <property type="match status" value="1"/>
</dbReference>
<dbReference type="FunFam" id="1.20.58.60:FF:000059">
    <property type="entry name" value="Spectrin beta chain"/>
    <property type="match status" value="1"/>
</dbReference>
<reference evidence="21" key="2">
    <citation type="submission" date="2025-09" db="UniProtKB">
        <authorList>
            <consortium name="Ensembl"/>
        </authorList>
    </citation>
    <scope>IDENTIFICATION</scope>
</reference>
<comment type="function">
    <text evidence="16">Fodrin, which seems to be involved in secretion, interacts with calmodulin in a calcium-dependent manner and is thus candidate for the calcium-dependent movement of the cytoskeleton at the membrane. Plays a critical role in central nervous system development and function.</text>
</comment>
<dbReference type="FunFam" id="1.20.58.60:FF:000158">
    <property type="entry name" value="Spectrin beta chain"/>
    <property type="match status" value="1"/>
</dbReference>
<comment type="similarity">
    <text evidence="4 17">Belongs to the spectrin family.</text>
</comment>
<keyword evidence="14 17" id="KW-0206">Cytoskeleton</keyword>
<dbReference type="GO" id="GO:0005634">
    <property type="term" value="C:nucleus"/>
    <property type="evidence" value="ECO:0007669"/>
    <property type="project" value="UniProtKB-ARBA"/>
</dbReference>
<evidence type="ECO:0000256" key="9">
    <source>
        <dbReference type="ARBA" id="ARBA00022737"/>
    </source>
</evidence>
<dbReference type="Ensembl" id="ENSSDAT00000010990.1">
    <property type="protein sequence ID" value="ENSSDAP00000009679.1"/>
    <property type="gene ID" value="ENSSDAG00000008652.1"/>
</dbReference>
<dbReference type="FunFam" id="1.10.418.10:FF:000004">
    <property type="entry name" value="Spectrin beta chain"/>
    <property type="match status" value="1"/>
</dbReference>
<dbReference type="SUPFAM" id="SSF47576">
    <property type="entry name" value="Calponin-homology domain, CH-domain"/>
    <property type="match status" value="1"/>
</dbReference>
<keyword evidence="12" id="KW-0325">Glycoprotein</keyword>
<keyword evidence="7 17" id="KW-0963">Cytoplasm</keyword>
<dbReference type="PROSITE" id="PS00020">
    <property type="entry name" value="ACTININ_2"/>
    <property type="match status" value="1"/>
</dbReference>
<dbReference type="Gene3D" id="1.10.418.10">
    <property type="entry name" value="Calponin-like domain"/>
    <property type="match status" value="2"/>
</dbReference>
<feature type="coiled-coil region" evidence="18">
    <location>
        <begin position="444"/>
        <end position="478"/>
    </location>
</feature>
<dbReference type="FunFam" id="1.20.58.60:FF:000153">
    <property type="entry name" value="Spectrin beta chain"/>
    <property type="match status" value="1"/>
</dbReference>
<dbReference type="FunFam" id="1.10.418.10:FF:000003">
    <property type="entry name" value="Spectrin beta chain"/>
    <property type="match status" value="1"/>
</dbReference>
<dbReference type="InterPro" id="IPR036872">
    <property type="entry name" value="CH_dom_sf"/>
</dbReference>
<evidence type="ECO:0000259" key="20">
    <source>
        <dbReference type="PROSITE" id="PS50021"/>
    </source>
</evidence>
<proteinExistence type="inferred from homology"/>
<dbReference type="FunFam" id="1.20.58.60:FF:000011">
    <property type="entry name" value="Spectrin beta chain"/>
    <property type="match status" value="1"/>
</dbReference>
<evidence type="ECO:0000256" key="7">
    <source>
        <dbReference type="ARBA" id="ARBA00022490"/>
    </source>
</evidence>
<keyword evidence="11" id="KW-0472">Membrane</keyword>
<evidence type="ECO:0000256" key="14">
    <source>
        <dbReference type="ARBA" id="ARBA00023212"/>
    </source>
</evidence>
<dbReference type="CDD" id="cd21246">
    <property type="entry name" value="CH_SPTB-like_rpt1"/>
    <property type="match status" value="1"/>
</dbReference>
<evidence type="ECO:0000313" key="21">
    <source>
        <dbReference type="Ensembl" id="ENSSDAP00000009679.1"/>
    </source>
</evidence>
<reference evidence="21" key="1">
    <citation type="submission" date="2025-08" db="UniProtKB">
        <authorList>
            <consortium name="Ensembl"/>
        </authorList>
    </citation>
    <scope>IDENTIFICATION</scope>
</reference>
<feature type="compositionally biased region" description="Polar residues" evidence="19">
    <location>
        <begin position="2096"/>
        <end position="2149"/>
    </location>
</feature>
<dbReference type="GO" id="GO:0003779">
    <property type="term" value="F:actin binding"/>
    <property type="evidence" value="ECO:0007669"/>
    <property type="project" value="UniProtKB-KW"/>
</dbReference>
<dbReference type="GO" id="GO:0021556">
    <property type="term" value="P:central nervous system formation"/>
    <property type="evidence" value="ECO:0007669"/>
    <property type="project" value="UniProtKB-ARBA"/>
</dbReference>
<dbReference type="FunFam" id="1.20.58.60:FF:000105">
    <property type="entry name" value="Spectrin beta chain"/>
    <property type="match status" value="1"/>
</dbReference>
<dbReference type="FunFam" id="1.20.58.60:FF:000019">
    <property type="entry name" value="Spectrin beta chain"/>
    <property type="match status" value="1"/>
</dbReference>
<comment type="subcellular location">
    <subcellularLocation>
        <location evidence="2">Cell membrane</location>
        <topology evidence="2">Peripheral membrane protein</topology>
        <orientation evidence="2">Cytoplasmic side</orientation>
    </subcellularLocation>
    <subcellularLocation>
        <location evidence="1">Cytoplasm</location>
        <location evidence="1">Cytoskeleton</location>
    </subcellularLocation>
    <subcellularLocation>
        <location evidence="3">Cytoplasm</location>
        <location evidence="3">Cytosol</location>
    </subcellularLocation>
    <subcellularLocation>
        <location evidence="15">Cytoplasm</location>
        <location evidence="15">Myofibril</location>
        <location evidence="15">Sarcomere</location>
        <location evidence="15">M line</location>
    </subcellularLocation>
</comment>
<dbReference type="SMART" id="SM00033">
    <property type="entry name" value="CH"/>
    <property type="match status" value="2"/>
</dbReference>
<dbReference type="SMART" id="SM00150">
    <property type="entry name" value="SPEC"/>
    <property type="match status" value="17"/>
</dbReference>
<keyword evidence="22" id="KW-1185">Reference proteome</keyword>
<evidence type="ECO:0000256" key="13">
    <source>
        <dbReference type="ARBA" id="ARBA00023203"/>
    </source>
</evidence>
<dbReference type="Pfam" id="PF00307">
    <property type="entry name" value="CH"/>
    <property type="match status" value="2"/>
</dbReference>
<evidence type="ECO:0000256" key="3">
    <source>
        <dbReference type="ARBA" id="ARBA00004514"/>
    </source>
</evidence>
<evidence type="ECO:0000256" key="8">
    <source>
        <dbReference type="ARBA" id="ARBA00022553"/>
    </source>
</evidence>
<organism evidence="21 22">
    <name type="scientific">Spermophilus dauricus</name>
    <name type="common">Daurian ground squirrel</name>
    <dbReference type="NCBI Taxonomy" id="99837"/>
    <lineage>
        <taxon>Eukaryota</taxon>
        <taxon>Metazoa</taxon>
        <taxon>Chordata</taxon>
        <taxon>Craniata</taxon>
        <taxon>Vertebrata</taxon>
        <taxon>Euteleostomi</taxon>
        <taxon>Mammalia</taxon>
        <taxon>Eutheria</taxon>
        <taxon>Euarchontoglires</taxon>
        <taxon>Glires</taxon>
        <taxon>Rodentia</taxon>
        <taxon>Sciuromorpha</taxon>
        <taxon>Sciuridae</taxon>
        <taxon>Xerinae</taxon>
        <taxon>Marmotini</taxon>
        <taxon>Spermophilus</taxon>
    </lineage>
</organism>
<keyword evidence="18" id="KW-0175">Coiled coil</keyword>
<dbReference type="InterPro" id="IPR001589">
    <property type="entry name" value="Actinin_actin-bd_CS"/>
</dbReference>
<evidence type="ECO:0000256" key="5">
    <source>
        <dbReference type="ARBA" id="ARBA00022467"/>
    </source>
</evidence>
<evidence type="ECO:0000256" key="6">
    <source>
        <dbReference type="ARBA" id="ARBA00022475"/>
    </source>
</evidence>
<evidence type="ECO:0000256" key="2">
    <source>
        <dbReference type="ARBA" id="ARBA00004413"/>
    </source>
</evidence>
<dbReference type="GO" id="GO:0008091">
    <property type="term" value="C:spectrin"/>
    <property type="evidence" value="ECO:0007669"/>
    <property type="project" value="InterPro"/>
</dbReference>
<dbReference type="GO" id="GO:0005829">
    <property type="term" value="C:cytosol"/>
    <property type="evidence" value="ECO:0007669"/>
    <property type="project" value="UniProtKB-SubCell"/>
</dbReference>
<evidence type="ECO:0000256" key="4">
    <source>
        <dbReference type="ARBA" id="ARBA00006826"/>
    </source>
</evidence>
<dbReference type="InterPro" id="IPR001715">
    <property type="entry name" value="CH_dom"/>
</dbReference>
<dbReference type="GO" id="GO:0072659">
    <property type="term" value="P:protein localization to plasma membrane"/>
    <property type="evidence" value="ECO:0007669"/>
    <property type="project" value="UniProtKB-ARBA"/>
</dbReference>
<feature type="region of interest" description="Disordered" evidence="19">
    <location>
        <begin position="2070"/>
        <end position="2149"/>
    </location>
</feature>